<reference evidence="1 2" key="1">
    <citation type="submission" date="2018-08" db="EMBL/GenBank/DDBJ databases">
        <title>Genome and evolution of the arbuscular mycorrhizal fungus Diversispora epigaea (formerly Glomus versiforme) and its bacterial endosymbionts.</title>
        <authorList>
            <person name="Sun X."/>
            <person name="Fei Z."/>
            <person name="Harrison M."/>
        </authorList>
    </citation>
    <scope>NUCLEOTIDE SEQUENCE [LARGE SCALE GENOMIC DNA]</scope>
    <source>
        <strain evidence="1 2">IT104</strain>
    </source>
</reference>
<dbReference type="AlphaFoldDB" id="A0A397IRE1"/>
<protein>
    <recommendedName>
        <fullName evidence="3">C2H2-type domain-containing protein</fullName>
    </recommendedName>
</protein>
<keyword evidence="2" id="KW-1185">Reference proteome</keyword>
<proteinExistence type="predicted"/>
<name>A0A397IRE1_9GLOM</name>
<organism evidence="1 2">
    <name type="scientific">Diversispora epigaea</name>
    <dbReference type="NCBI Taxonomy" id="1348612"/>
    <lineage>
        <taxon>Eukaryota</taxon>
        <taxon>Fungi</taxon>
        <taxon>Fungi incertae sedis</taxon>
        <taxon>Mucoromycota</taxon>
        <taxon>Glomeromycotina</taxon>
        <taxon>Glomeromycetes</taxon>
        <taxon>Diversisporales</taxon>
        <taxon>Diversisporaceae</taxon>
        <taxon>Diversispora</taxon>
    </lineage>
</organism>
<evidence type="ECO:0000313" key="1">
    <source>
        <dbReference type="EMBL" id="RHZ77372.1"/>
    </source>
</evidence>
<evidence type="ECO:0008006" key="3">
    <source>
        <dbReference type="Google" id="ProtNLM"/>
    </source>
</evidence>
<gene>
    <name evidence="1" type="ORF">Glove_180g102</name>
</gene>
<sequence>MNAEANSLYISTILTPPQSPTTPQKHECAICKVSYKTKLGLTRHKNIVQKYNVQERLYTLPSEAISDFKAHLVYIIQSKLKGHFSQSGRQTISFPCLESLFFGVFKGYIHHYNYHSGNYKCLFQGPDAYTQVSNLFGNSNWGRKFFDNNQQTYIILFDARAEVEANQEDIFDSYGKKIPKNRLKKFKLPKLIAEWKYRRTNDAKNNETSAVEANQEDIFDSYGKKIPKNRLKKFKLPKLIVEWKYRRTNDAKDNETSADYRYRYRFIKYIRFRSFLE</sequence>
<evidence type="ECO:0000313" key="2">
    <source>
        <dbReference type="Proteomes" id="UP000266861"/>
    </source>
</evidence>
<dbReference type="OrthoDB" id="2427837at2759"/>
<comment type="caution">
    <text evidence="1">The sequence shown here is derived from an EMBL/GenBank/DDBJ whole genome shotgun (WGS) entry which is preliminary data.</text>
</comment>
<accession>A0A397IRE1</accession>
<dbReference type="EMBL" id="PQFF01000170">
    <property type="protein sequence ID" value="RHZ77372.1"/>
    <property type="molecule type" value="Genomic_DNA"/>
</dbReference>
<dbReference type="Proteomes" id="UP000266861">
    <property type="component" value="Unassembled WGS sequence"/>
</dbReference>